<dbReference type="InterPro" id="IPR029063">
    <property type="entry name" value="SAM-dependent_MTases_sf"/>
</dbReference>
<gene>
    <name evidence="7" type="ORF">SAMN05216207_1007121</name>
</gene>
<dbReference type="EMBL" id="FOUY01000007">
    <property type="protein sequence ID" value="SFN07392.1"/>
    <property type="molecule type" value="Genomic_DNA"/>
</dbReference>
<dbReference type="PANTHER" id="PTHR44068">
    <property type="entry name" value="ZGC:194242"/>
    <property type="match status" value="1"/>
</dbReference>
<evidence type="ECO:0000256" key="1">
    <source>
        <dbReference type="ARBA" id="ARBA00008361"/>
    </source>
</evidence>
<dbReference type="Proteomes" id="UP000199614">
    <property type="component" value="Unassembled WGS sequence"/>
</dbReference>
<keyword evidence="2 7" id="KW-0489">Methyltransferase</keyword>
<reference evidence="7 8" key="1">
    <citation type="submission" date="2016-10" db="EMBL/GenBank/DDBJ databases">
        <authorList>
            <person name="de Groot N.N."/>
        </authorList>
    </citation>
    <scope>NUCLEOTIDE SEQUENCE [LARGE SCALE GENOMIC DNA]</scope>
    <source>
        <strain evidence="7 8">CGMCC 4.1877</strain>
    </source>
</reference>
<dbReference type="STRING" id="260086.SAMN05216207_1007121"/>
<dbReference type="InterPro" id="IPR050447">
    <property type="entry name" value="Erg6_SMT_methyltransf"/>
</dbReference>
<dbReference type="PANTHER" id="PTHR44068:SF11">
    <property type="entry name" value="GERANYL DIPHOSPHATE 2-C-METHYLTRANSFERASE"/>
    <property type="match status" value="1"/>
</dbReference>
<keyword evidence="4" id="KW-0949">S-adenosyl-L-methionine</keyword>
<evidence type="ECO:0000256" key="3">
    <source>
        <dbReference type="ARBA" id="ARBA00022679"/>
    </source>
</evidence>
<dbReference type="OrthoDB" id="9769602at2"/>
<dbReference type="SUPFAM" id="SSF53335">
    <property type="entry name" value="S-adenosyl-L-methionine-dependent methyltransferases"/>
    <property type="match status" value="1"/>
</dbReference>
<name>A0A1I4W1P1_PSUAM</name>
<dbReference type="Pfam" id="PF08241">
    <property type="entry name" value="Methyltransf_11"/>
    <property type="match status" value="1"/>
</dbReference>
<dbReference type="Gene3D" id="3.40.50.150">
    <property type="entry name" value="Vaccinia Virus protein VP39"/>
    <property type="match status" value="1"/>
</dbReference>
<evidence type="ECO:0000256" key="5">
    <source>
        <dbReference type="ARBA" id="ARBA00060542"/>
    </source>
</evidence>
<protein>
    <submittedName>
        <fullName evidence="7">Sarcosine/dimethylglycine N-methyltransferase</fullName>
    </submittedName>
</protein>
<dbReference type="InterPro" id="IPR013216">
    <property type="entry name" value="Methyltransf_11"/>
</dbReference>
<dbReference type="RefSeq" id="WP_093340428.1">
    <property type="nucleotide sequence ID" value="NZ_FOUY01000007.1"/>
</dbReference>
<evidence type="ECO:0000259" key="6">
    <source>
        <dbReference type="Pfam" id="PF08241"/>
    </source>
</evidence>
<feature type="domain" description="Methyltransferase type 11" evidence="6">
    <location>
        <begin position="69"/>
        <end position="167"/>
    </location>
</feature>
<evidence type="ECO:0000256" key="4">
    <source>
        <dbReference type="ARBA" id="ARBA00022691"/>
    </source>
</evidence>
<comment type="similarity">
    <text evidence="1">Belongs to the methyltransferase superfamily.</text>
</comment>
<evidence type="ECO:0000313" key="7">
    <source>
        <dbReference type="EMBL" id="SFN07392.1"/>
    </source>
</evidence>
<organism evidence="7 8">
    <name type="scientific">Pseudonocardia ammonioxydans</name>
    <dbReference type="NCBI Taxonomy" id="260086"/>
    <lineage>
        <taxon>Bacteria</taxon>
        <taxon>Bacillati</taxon>
        <taxon>Actinomycetota</taxon>
        <taxon>Actinomycetes</taxon>
        <taxon>Pseudonocardiales</taxon>
        <taxon>Pseudonocardiaceae</taxon>
        <taxon>Pseudonocardia</taxon>
    </lineage>
</organism>
<dbReference type="AlphaFoldDB" id="A0A1I4W1P1"/>
<dbReference type="CDD" id="cd02440">
    <property type="entry name" value="AdoMet_MTases"/>
    <property type="match status" value="1"/>
</dbReference>
<sequence>MTQAQAAEKTARSYYDSEDADNFYSLVWGGEDIHVGLYETPGEEIAAASRRTVARMAEIAGIGAGTQVLDLGSGYGGAARQLARNHGAKVHCLNLSPVENERNTRLTTEQGLEKLVSVATGTFEDVPVEDASIDVVWSQDAFLHSGDRDRVLDEAARVLKPGGQVVFTDPMAVDGLDQSSIQPILDRIQLATMATPGFYTGGLEKRGFTSVTFHDHAAQLPTHYGRVREELVAREQELAAAISDTYITNMKAGLQHWVDGGNAGKLTWGVVHAIKG</sequence>
<dbReference type="FunFam" id="3.40.50.150:FF:000461">
    <property type="entry name" value="Sarcosine/dimethylglycine N-methyltransferase"/>
    <property type="match status" value="1"/>
</dbReference>
<dbReference type="GO" id="GO:0019286">
    <property type="term" value="P:glycine betaine biosynthetic process from glycine"/>
    <property type="evidence" value="ECO:0007669"/>
    <property type="project" value="UniProtKB-ARBA"/>
</dbReference>
<comment type="pathway">
    <text evidence="5">Amine and polyamine biosynthesis; betaine biosynthesis via glycine pathway; betaine from glycine: step 3/3.</text>
</comment>
<accession>A0A1I4W1P1</accession>
<dbReference type="GO" id="GO:0032259">
    <property type="term" value="P:methylation"/>
    <property type="evidence" value="ECO:0007669"/>
    <property type="project" value="UniProtKB-KW"/>
</dbReference>
<keyword evidence="8" id="KW-1185">Reference proteome</keyword>
<dbReference type="GO" id="GO:0052729">
    <property type="term" value="F:dimethylglycine N-methyltransferase activity"/>
    <property type="evidence" value="ECO:0007669"/>
    <property type="project" value="UniProtKB-ARBA"/>
</dbReference>
<evidence type="ECO:0000313" key="8">
    <source>
        <dbReference type="Proteomes" id="UP000199614"/>
    </source>
</evidence>
<evidence type="ECO:0000256" key="2">
    <source>
        <dbReference type="ARBA" id="ARBA00022603"/>
    </source>
</evidence>
<keyword evidence="3 7" id="KW-0808">Transferase</keyword>
<proteinExistence type="inferred from homology"/>